<evidence type="ECO:0000256" key="8">
    <source>
        <dbReference type="HAMAP-Rule" id="MF_00238"/>
    </source>
</evidence>
<protein>
    <recommendedName>
        <fullName evidence="8">Cytidylate kinase</fullName>
        <shortName evidence="8">CK</shortName>
        <ecNumber evidence="8">2.7.4.25</ecNumber>
    </recommendedName>
    <alternativeName>
        <fullName evidence="8">Cytidine monophosphate kinase</fullName>
        <shortName evidence="8">CMP kinase</shortName>
    </alternativeName>
</protein>
<dbReference type="CDD" id="cd02020">
    <property type="entry name" value="CMPK"/>
    <property type="match status" value="1"/>
</dbReference>
<keyword evidence="2 8" id="KW-0808">Transferase</keyword>
<feature type="domain" description="Cytidylate kinase" evidence="9">
    <location>
        <begin position="3"/>
        <end position="215"/>
    </location>
</feature>
<dbReference type="GO" id="GO:0005524">
    <property type="term" value="F:ATP binding"/>
    <property type="evidence" value="ECO:0007669"/>
    <property type="project" value="UniProtKB-UniRule"/>
</dbReference>
<dbReference type="AlphaFoldDB" id="A0A2M7E8N7"/>
<evidence type="ECO:0000256" key="6">
    <source>
        <dbReference type="ARBA" id="ARBA00047615"/>
    </source>
</evidence>
<dbReference type="GO" id="GO:0036431">
    <property type="term" value="F:dCMP kinase activity"/>
    <property type="evidence" value="ECO:0007669"/>
    <property type="project" value="InterPro"/>
</dbReference>
<dbReference type="InterPro" id="IPR003136">
    <property type="entry name" value="Cytidylate_kin"/>
</dbReference>
<dbReference type="HAMAP" id="MF_00238">
    <property type="entry name" value="Cytidyl_kinase_type1"/>
    <property type="match status" value="1"/>
</dbReference>
<comment type="catalytic activity">
    <reaction evidence="7 8">
        <text>CMP + ATP = CDP + ADP</text>
        <dbReference type="Rhea" id="RHEA:11600"/>
        <dbReference type="ChEBI" id="CHEBI:30616"/>
        <dbReference type="ChEBI" id="CHEBI:58069"/>
        <dbReference type="ChEBI" id="CHEBI:60377"/>
        <dbReference type="ChEBI" id="CHEBI:456216"/>
        <dbReference type="EC" id="2.7.4.25"/>
    </reaction>
</comment>
<keyword evidence="3 8" id="KW-0547">Nucleotide-binding</keyword>
<sequence length="226" mass="25684">MVIAIDGPAGSGKSTVAKLLAERLGYLYVDTGAMYRALTYKALKEKIDLEDGKDLTSLAREAKILLKEQSGKLKVFLNGEEVTESIREESVTNNSFYLARVPSVRAEMVKQQRRMAQGNNLVMEGRDITTVVFPKAELKVYLDASLKERAKRRFLELKKKGVKTTLKKIAQELKIRDKKDKTRKVAPLRIAKESFLIDSTKMKIEEEVDLILKKWREKYGTAKNSN</sequence>
<comment type="subcellular location">
    <subcellularLocation>
        <location evidence="8">Cytoplasm</location>
    </subcellularLocation>
</comment>
<dbReference type="GO" id="GO:0015949">
    <property type="term" value="P:nucleobase-containing small molecule interconversion"/>
    <property type="evidence" value="ECO:0007669"/>
    <property type="project" value="TreeGrafter"/>
</dbReference>
<evidence type="ECO:0000256" key="2">
    <source>
        <dbReference type="ARBA" id="ARBA00022679"/>
    </source>
</evidence>
<dbReference type="PANTHER" id="PTHR21299">
    <property type="entry name" value="CYTIDYLATE KINASE/PANTOATE-BETA-ALANINE LIGASE"/>
    <property type="match status" value="1"/>
</dbReference>
<evidence type="ECO:0000313" key="10">
    <source>
        <dbReference type="EMBL" id="PIV64089.1"/>
    </source>
</evidence>
<dbReference type="GO" id="GO:0006220">
    <property type="term" value="P:pyrimidine nucleotide metabolic process"/>
    <property type="evidence" value="ECO:0007669"/>
    <property type="project" value="UniProtKB-UniRule"/>
</dbReference>
<dbReference type="NCBIfam" id="TIGR00017">
    <property type="entry name" value="cmk"/>
    <property type="match status" value="1"/>
</dbReference>
<evidence type="ECO:0000313" key="11">
    <source>
        <dbReference type="Proteomes" id="UP000228886"/>
    </source>
</evidence>
<name>A0A2M7E8N7_9BACT</name>
<gene>
    <name evidence="8" type="primary">cmk</name>
    <name evidence="10" type="ORF">COS11_03935</name>
</gene>
<proteinExistence type="inferred from homology"/>
<accession>A0A2M7E8N7</accession>
<dbReference type="GO" id="GO:0036430">
    <property type="term" value="F:CMP kinase activity"/>
    <property type="evidence" value="ECO:0007669"/>
    <property type="project" value="RHEA"/>
</dbReference>
<dbReference type="EC" id="2.7.4.25" evidence="8"/>
<reference evidence="11" key="1">
    <citation type="submission" date="2017-09" db="EMBL/GenBank/DDBJ databases">
        <title>Depth-based differentiation of microbial function through sediment-hosted aquifers and enrichment of novel symbionts in the deep terrestrial subsurface.</title>
        <authorList>
            <person name="Probst A.J."/>
            <person name="Ladd B."/>
            <person name="Jarett J.K."/>
            <person name="Geller-Mcgrath D.E."/>
            <person name="Sieber C.M.K."/>
            <person name="Emerson J.B."/>
            <person name="Anantharaman K."/>
            <person name="Thomas B.C."/>
            <person name="Malmstrom R."/>
            <person name="Stieglmeier M."/>
            <person name="Klingl A."/>
            <person name="Woyke T."/>
            <person name="Ryan C.M."/>
            <person name="Banfield J.F."/>
        </authorList>
    </citation>
    <scope>NUCLEOTIDE SEQUENCE [LARGE SCALE GENOMIC DNA]</scope>
</reference>
<keyword evidence="5 8" id="KW-0067">ATP-binding</keyword>
<dbReference type="Proteomes" id="UP000228886">
    <property type="component" value="Unassembled WGS sequence"/>
</dbReference>
<dbReference type="EMBL" id="PETL01000194">
    <property type="protein sequence ID" value="PIV64089.1"/>
    <property type="molecule type" value="Genomic_DNA"/>
</dbReference>
<dbReference type="GO" id="GO:0005829">
    <property type="term" value="C:cytosol"/>
    <property type="evidence" value="ECO:0007669"/>
    <property type="project" value="TreeGrafter"/>
</dbReference>
<evidence type="ECO:0000256" key="5">
    <source>
        <dbReference type="ARBA" id="ARBA00022840"/>
    </source>
</evidence>
<dbReference type="SUPFAM" id="SSF52540">
    <property type="entry name" value="P-loop containing nucleoside triphosphate hydrolases"/>
    <property type="match status" value="1"/>
</dbReference>
<comment type="catalytic activity">
    <reaction evidence="6 8">
        <text>dCMP + ATP = dCDP + ADP</text>
        <dbReference type="Rhea" id="RHEA:25094"/>
        <dbReference type="ChEBI" id="CHEBI:30616"/>
        <dbReference type="ChEBI" id="CHEBI:57566"/>
        <dbReference type="ChEBI" id="CHEBI:58593"/>
        <dbReference type="ChEBI" id="CHEBI:456216"/>
        <dbReference type="EC" id="2.7.4.25"/>
    </reaction>
</comment>
<evidence type="ECO:0000259" key="9">
    <source>
        <dbReference type="Pfam" id="PF02224"/>
    </source>
</evidence>
<evidence type="ECO:0000256" key="7">
    <source>
        <dbReference type="ARBA" id="ARBA00048478"/>
    </source>
</evidence>
<dbReference type="PANTHER" id="PTHR21299:SF2">
    <property type="entry name" value="CYTIDYLATE KINASE"/>
    <property type="match status" value="1"/>
</dbReference>
<evidence type="ECO:0000256" key="1">
    <source>
        <dbReference type="ARBA" id="ARBA00009427"/>
    </source>
</evidence>
<dbReference type="Gene3D" id="3.40.50.300">
    <property type="entry name" value="P-loop containing nucleotide triphosphate hydrolases"/>
    <property type="match status" value="1"/>
</dbReference>
<comment type="caution">
    <text evidence="10">The sequence shown here is derived from an EMBL/GenBank/DDBJ whole genome shotgun (WGS) entry which is preliminary data.</text>
</comment>
<dbReference type="Pfam" id="PF02224">
    <property type="entry name" value="Cytidylate_kin"/>
    <property type="match status" value="1"/>
</dbReference>
<dbReference type="InterPro" id="IPR027417">
    <property type="entry name" value="P-loop_NTPase"/>
</dbReference>
<comment type="similarity">
    <text evidence="1 8">Belongs to the cytidylate kinase family. Type 1 subfamily.</text>
</comment>
<feature type="binding site" evidence="8">
    <location>
        <begin position="7"/>
        <end position="15"/>
    </location>
    <ligand>
        <name>ATP</name>
        <dbReference type="ChEBI" id="CHEBI:30616"/>
    </ligand>
</feature>
<keyword evidence="4 8" id="KW-0418">Kinase</keyword>
<organism evidence="10 11">
    <name type="scientific">bacterium (Candidatus Ratteibacteria) CG01_land_8_20_14_3_00_40_19</name>
    <dbReference type="NCBI Taxonomy" id="2014290"/>
    <lineage>
        <taxon>Bacteria</taxon>
        <taxon>Candidatus Ratteibacteria</taxon>
    </lineage>
</organism>
<evidence type="ECO:0000256" key="4">
    <source>
        <dbReference type="ARBA" id="ARBA00022777"/>
    </source>
</evidence>
<evidence type="ECO:0000256" key="3">
    <source>
        <dbReference type="ARBA" id="ARBA00022741"/>
    </source>
</evidence>
<keyword evidence="8" id="KW-0963">Cytoplasm</keyword>
<dbReference type="InterPro" id="IPR011994">
    <property type="entry name" value="Cytidylate_kinase_dom"/>
</dbReference>